<name>D4H2H1_DENA2</name>
<feature type="domain" description="HTH tetR-type" evidence="3">
    <location>
        <begin position="13"/>
        <end position="71"/>
    </location>
</feature>
<dbReference type="InterPro" id="IPR001387">
    <property type="entry name" value="Cro/C1-type_HTH"/>
</dbReference>
<evidence type="ECO:0000259" key="3">
    <source>
        <dbReference type="PROSITE" id="PS50977"/>
    </source>
</evidence>
<dbReference type="InterPro" id="IPR036271">
    <property type="entry name" value="Tet_transcr_reg_TetR-rel_C_sf"/>
</dbReference>
<dbReference type="CDD" id="cd00093">
    <property type="entry name" value="HTH_XRE"/>
    <property type="match status" value="1"/>
</dbReference>
<gene>
    <name evidence="4" type="ordered locus">Dacet_0228</name>
</gene>
<feature type="DNA-binding region" description="H-T-H motif" evidence="2">
    <location>
        <begin position="34"/>
        <end position="53"/>
    </location>
</feature>
<evidence type="ECO:0000313" key="5">
    <source>
        <dbReference type="Proteomes" id="UP000002012"/>
    </source>
</evidence>
<dbReference type="AlphaFoldDB" id="D4H2H1"/>
<reference evidence="4 5" key="1">
    <citation type="journal article" date="2010" name="Stand. Genomic Sci.">
        <title>Complete genome sequence of Denitrovibrio acetiphilus type strain (N2460).</title>
        <authorList>
            <person name="Kiss H."/>
            <person name="Lang E."/>
            <person name="Lapidus A."/>
            <person name="Copeland A."/>
            <person name="Nolan M."/>
            <person name="Glavina Del Rio T."/>
            <person name="Chen F."/>
            <person name="Lucas S."/>
            <person name="Tice H."/>
            <person name="Cheng J.F."/>
            <person name="Han C."/>
            <person name="Goodwin L."/>
            <person name="Pitluck S."/>
            <person name="Liolios K."/>
            <person name="Pati A."/>
            <person name="Ivanova N."/>
            <person name="Mavromatis K."/>
            <person name="Chen A."/>
            <person name="Palaniappan K."/>
            <person name="Land M."/>
            <person name="Hauser L."/>
            <person name="Chang Y.J."/>
            <person name="Jeffries C.D."/>
            <person name="Detter J.C."/>
            <person name="Brettin T."/>
            <person name="Spring S."/>
            <person name="Rohde M."/>
            <person name="Goker M."/>
            <person name="Woyke T."/>
            <person name="Bristow J."/>
            <person name="Eisen J.A."/>
            <person name="Markowitz V."/>
            <person name="Hugenholtz P."/>
            <person name="Kyrpides N.C."/>
            <person name="Klenk H.P."/>
        </authorList>
    </citation>
    <scope>NUCLEOTIDE SEQUENCE [LARGE SCALE GENOMIC DNA]</scope>
    <source>
        <strain evidence="5">DSM 12809 / NBRC 114555 / N2460</strain>
    </source>
</reference>
<dbReference type="RefSeq" id="WP_013009577.1">
    <property type="nucleotide sequence ID" value="NC_013943.1"/>
</dbReference>
<evidence type="ECO:0000256" key="1">
    <source>
        <dbReference type="ARBA" id="ARBA00023125"/>
    </source>
</evidence>
<dbReference type="eggNOG" id="COG1309">
    <property type="taxonomic scope" value="Bacteria"/>
</dbReference>
<dbReference type="HOGENOM" id="CLU_1364377_0_0_0"/>
<dbReference type="SUPFAM" id="SSF48498">
    <property type="entry name" value="Tetracyclin repressor-like, C-terminal domain"/>
    <property type="match status" value="1"/>
</dbReference>
<dbReference type="PANTHER" id="PTHR43479">
    <property type="entry name" value="ACREF/ENVCD OPERON REPRESSOR-RELATED"/>
    <property type="match status" value="1"/>
</dbReference>
<dbReference type="InterPro" id="IPR050624">
    <property type="entry name" value="HTH-type_Tx_Regulator"/>
</dbReference>
<dbReference type="InParanoid" id="D4H2H1"/>
<dbReference type="Pfam" id="PF00440">
    <property type="entry name" value="TetR_N"/>
    <property type="match status" value="1"/>
</dbReference>
<dbReference type="InterPro" id="IPR009057">
    <property type="entry name" value="Homeodomain-like_sf"/>
</dbReference>
<dbReference type="PaxDb" id="522772-Dacet_0228"/>
<keyword evidence="1 2" id="KW-0238">DNA-binding</keyword>
<dbReference type="OrthoDB" id="9809994at2"/>
<dbReference type="EMBL" id="CP001968">
    <property type="protein sequence ID" value="ADD67032.1"/>
    <property type="molecule type" value="Genomic_DNA"/>
</dbReference>
<dbReference type="PANTHER" id="PTHR43479:SF11">
    <property type="entry name" value="ACREF_ENVCD OPERON REPRESSOR-RELATED"/>
    <property type="match status" value="1"/>
</dbReference>
<keyword evidence="5" id="KW-1185">Reference proteome</keyword>
<dbReference type="KEGG" id="dap:Dacet_0228"/>
<accession>D4H2H1</accession>
<proteinExistence type="predicted"/>
<dbReference type="Proteomes" id="UP000002012">
    <property type="component" value="Chromosome"/>
</dbReference>
<organism evidence="4 5">
    <name type="scientific">Denitrovibrio acetiphilus (strain DSM 12809 / NBRC 114555 / N2460)</name>
    <dbReference type="NCBI Taxonomy" id="522772"/>
    <lineage>
        <taxon>Bacteria</taxon>
        <taxon>Pseudomonadati</taxon>
        <taxon>Deferribacterota</taxon>
        <taxon>Deferribacteres</taxon>
        <taxon>Deferribacterales</taxon>
        <taxon>Geovibrionaceae</taxon>
        <taxon>Denitrovibrio</taxon>
    </lineage>
</organism>
<evidence type="ECO:0000313" key="4">
    <source>
        <dbReference type="EMBL" id="ADD67032.1"/>
    </source>
</evidence>
<dbReference type="GO" id="GO:0003677">
    <property type="term" value="F:DNA binding"/>
    <property type="evidence" value="ECO:0007669"/>
    <property type="project" value="UniProtKB-UniRule"/>
</dbReference>
<dbReference type="PROSITE" id="PS50977">
    <property type="entry name" value="HTH_TETR_2"/>
    <property type="match status" value="1"/>
</dbReference>
<dbReference type="STRING" id="522772.Dacet_0228"/>
<dbReference type="Gene3D" id="1.10.357.10">
    <property type="entry name" value="Tetracycline Repressor, domain 2"/>
    <property type="match status" value="1"/>
</dbReference>
<evidence type="ECO:0000256" key="2">
    <source>
        <dbReference type="PROSITE-ProRule" id="PRU00335"/>
    </source>
</evidence>
<dbReference type="InterPro" id="IPR001647">
    <property type="entry name" value="HTH_TetR"/>
</dbReference>
<protein>
    <submittedName>
        <fullName evidence="4">Transcriptional regulator, TetR family</fullName>
    </submittedName>
</protein>
<dbReference type="SUPFAM" id="SSF46689">
    <property type="entry name" value="Homeodomain-like"/>
    <property type="match status" value="1"/>
</dbReference>
<sequence length="199" mass="22739" precursor="true">MDIKTRKKEMICNMIKSNMVAIVISLINEGKPITMEDVANRCGVSKGTIYNYFSDRRSLLDHVHAEIIRPLREIGEEIFKGDMMPLDKIHAFVNVVMEMPDYVKVYFRFIGNERTVAQEEREKYEMITKPLSEICAEGIKRGEFINVHPSILAEMINGIVVGTLGLVAVADSQLPDNETMNKDFIKLINQMVIKERSDI</sequence>